<evidence type="ECO:0000313" key="3">
    <source>
        <dbReference type="RefSeq" id="XP_057395491.1"/>
    </source>
</evidence>
<feature type="compositionally biased region" description="Low complexity" evidence="1">
    <location>
        <begin position="85"/>
        <end position="100"/>
    </location>
</feature>
<keyword evidence="2" id="KW-1185">Reference proteome</keyword>
<feature type="region of interest" description="Disordered" evidence="1">
    <location>
        <begin position="1"/>
        <end position="146"/>
    </location>
</feature>
<evidence type="ECO:0000256" key="1">
    <source>
        <dbReference type="SAM" id="MobiDB-lite"/>
    </source>
</evidence>
<accession>A0ABM3T065</accession>
<feature type="compositionally biased region" description="Gly residues" evidence="1">
    <location>
        <begin position="184"/>
        <end position="196"/>
    </location>
</feature>
<feature type="region of interest" description="Disordered" evidence="1">
    <location>
        <begin position="174"/>
        <end position="196"/>
    </location>
</feature>
<feature type="compositionally biased region" description="Basic residues" evidence="1">
    <location>
        <begin position="134"/>
        <end position="143"/>
    </location>
</feature>
<reference evidence="3" key="1">
    <citation type="submission" date="2025-08" db="UniProtKB">
        <authorList>
            <consortium name="RefSeq"/>
        </authorList>
    </citation>
    <scope>IDENTIFICATION</scope>
</reference>
<dbReference type="Proteomes" id="UP001652580">
    <property type="component" value="Unplaced"/>
</dbReference>
<dbReference type="GeneID" id="130706843"/>
<feature type="compositionally biased region" description="Basic and acidic residues" evidence="1">
    <location>
        <begin position="28"/>
        <end position="48"/>
    </location>
</feature>
<name>A0ABM3T065_BALAC</name>
<protein>
    <submittedName>
        <fullName evidence="3">Homeobox protein cut-like 1</fullName>
    </submittedName>
</protein>
<evidence type="ECO:0000313" key="2">
    <source>
        <dbReference type="Proteomes" id="UP001652580"/>
    </source>
</evidence>
<sequence length="223" mass="23063">MHQNHLEAWSVPELVSSRTGECSAGRGLAERRTAHQPQREARRSRDAEGGQAPRSSPPPRARRSRAAEGLTSAGGPGRGAAQVVQGRPRLGARRALAQRGAECEPGPEPPRVGKGGEEPGSAPAAAWGGAGRSRGARARRRGRDRAAIGRAQVGRWERGASVDRGAAVRFFSRPFSPPQARAPCGGGGGGASEAGGGGCARAWWSGATRKNPVLVVQLLGSVL</sequence>
<organism evidence="2 3">
    <name type="scientific">Balaenoptera acutorostrata</name>
    <name type="common">Common minke whale</name>
    <name type="synonym">Balaena rostrata</name>
    <dbReference type="NCBI Taxonomy" id="9767"/>
    <lineage>
        <taxon>Eukaryota</taxon>
        <taxon>Metazoa</taxon>
        <taxon>Chordata</taxon>
        <taxon>Craniata</taxon>
        <taxon>Vertebrata</taxon>
        <taxon>Euteleostomi</taxon>
        <taxon>Mammalia</taxon>
        <taxon>Eutheria</taxon>
        <taxon>Laurasiatheria</taxon>
        <taxon>Artiodactyla</taxon>
        <taxon>Whippomorpha</taxon>
        <taxon>Cetacea</taxon>
        <taxon>Mysticeti</taxon>
        <taxon>Balaenopteridae</taxon>
        <taxon>Balaenoptera</taxon>
    </lineage>
</organism>
<dbReference type="RefSeq" id="XP_057395491.1">
    <property type="nucleotide sequence ID" value="XM_057539508.1"/>
</dbReference>
<proteinExistence type="predicted"/>
<gene>
    <name evidence="3" type="primary">LOC130706843</name>
</gene>